<proteinExistence type="predicted"/>
<dbReference type="EMBL" id="CAJOBF010008424">
    <property type="protein sequence ID" value="CAF4255349.1"/>
    <property type="molecule type" value="Genomic_DNA"/>
</dbReference>
<organism evidence="2 3">
    <name type="scientific">Rotaria magnacalcarata</name>
    <dbReference type="NCBI Taxonomy" id="392030"/>
    <lineage>
        <taxon>Eukaryota</taxon>
        <taxon>Metazoa</taxon>
        <taxon>Spiralia</taxon>
        <taxon>Gnathifera</taxon>
        <taxon>Rotifera</taxon>
        <taxon>Eurotatoria</taxon>
        <taxon>Bdelloidea</taxon>
        <taxon>Philodinida</taxon>
        <taxon>Philodinidae</taxon>
        <taxon>Rotaria</taxon>
    </lineage>
</organism>
<evidence type="ECO:0008006" key="4">
    <source>
        <dbReference type="Google" id="ProtNLM"/>
    </source>
</evidence>
<feature type="region of interest" description="Disordered" evidence="1">
    <location>
        <begin position="119"/>
        <end position="259"/>
    </location>
</feature>
<feature type="compositionally biased region" description="Low complexity" evidence="1">
    <location>
        <begin position="150"/>
        <end position="159"/>
    </location>
</feature>
<sequence length="917" mass="107842">MNNGYPRNQYLYENNARRSLEQRKFIRNSKTSRFTSRQRPQRQEQRQRRRSGPRQLQLNDFMPPQLRDKSQGNMRNLPVDFNLITLNTTAANTRSNIPVDALPQRSIFTTQAIRTTNDTTQPFSVYDDFNENVNGQQPKQKKKKDNQLERQTTTTTTASYRRRQRRTRQQQYHNTNDRNDENFNRFAALEQNDPLTDIESNYDEGDDETIDGSSRLEDNMTDYSEKEQINKKNVKNGQNKNYRNNKNDQNNKKNDKNNKLRRRIYLETNRIMRYMQDNATVIAGGRGNQAYILAAAPIYDEWIRNNYELQVWQTYLRMGIQDKHWAKEIITRTKKRDNVINSRFIKKKINRLTNNIAQASATITNLQVQLSTYWTQATAATINSTTTAIAPATNTNQIRDAVDRLEKIILKYIQHCTRHVKIKAENKIGLAQVQMEEYKALEDFKEIATPNQWNIHLILKPKIKQWSIKNKNYLAATKRVEYDLPPKFITNADFTFRIDESIIGKEEAQILYDQMRQLTKEYRMQTMSLYLQIGILPENNEVLNGEDDPGSLAFKHYNDLREKRLNLEAEQSLYFLEEQRIVGRGFLAPTIINEAKAKLTEEEYQLLKLGPRFIYNDPIAASRRRTTELALLKRKIEIRFFEKKVSPGKSVAQFIAELDRIIKNSHDKTINIDKTIRKHKEQREIITYDNLLETIDFNQYQLTKCPITTDKQKKQKNYGRLVKRLKHKLRSTNIVIQKTDKSKVFHLAYECLHQNDPLPNLIESTNKYLLKLRLDNWITQKQYEQLSIKQNEVELAHLYYLPKAPKPGTPLRPIVSGLKHPTIKISRFLDKLLRPLFDRMALSTTVTSGTEVIKQLYEWSKSNARQDTLICTMDVIDLYTMIPQTEGILEIKKMLDYLNIKQINGLKLKLLFVYVDS</sequence>
<comment type="caution">
    <text evidence="2">The sequence shown here is derived from an EMBL/GenBank/DDBJ whole genome shotgun (WGS) entry which is preliminary data.</text>
</comment>
<evidence type="ECO:0000313" key="2">
    <source>
        <dbReference type="EMBL" id="CAF4255349.1"/>
    </source>
</evidence>
<evidence type="ECO:0000256" key="1">
    <source>
        <dbReference type="SAM" id="MobiDB-lite"/>
    </source>
</evidence>
<feature type="non-terminal residue" evidence="2">
    <location>
        <position position="1"/>
    </location>
</feature>
<feature type="compositionally biased region" description="Low complexity" evidence="1">
    <location>
        <begin position="235"/>
        <end position="244"/>
    </location>
</feature>
<feature type="compositionally biased region" description="Basic and acidic residues" evidence="1">
    <location>
        <begin position="214"/>
        <end position="230"/>
    </location>
</feature>
<dbReference type="AlphaFoldDB" id="A0A820F0D9"/>
<evidence type="ECO:0000313" key="3">
    <source>
        <dbReference type="Proteomes" id="UP000663842"/>
    </source>
</evidence>
<accession>A0A820F0D9</accession>
<protein>
    <recommendedName>
        <fullName evidence="4">Reverse transcriptase domain-containing protein</fullName>
    </recommendedName>
</protein>
<gene>
    <name evidence="2" type="ORF">UXM345_LOCUS30970</name>
</gene>
<feature type="compositionally biased region" description="Acidic residues" evidence="1">
    <location>
        <begin position="200"/>
        <end position="210"/>
    </location>
</feature>
<feature type="compositionally biased region" description="Basic and acidic residues" evidence="1">
    <location>
        <begin position="245"/>
        <end position="258"/>
    </location>
</feature>
<dbReference type="Proteomes" id="UP000663842">
    <property type="component" value="Unassembled WGS sequence"/>
</dbReference>
<feature type="region of interest" description="Disordered" evidence="1">
    <location>
        <begin position="26"/>
        <end position="74"/>
    </location>
</feature>
<name>A0A820F0D9_9BILA</name>
<reference evidence="2" key="1">
    <citation type="submission" date="2021-02" db="EMBL/GenBank/DDBJ databases">
        <authorList>
            <person name="Nowell W R."/>
        </authorList>
    </citation>
    <scope>NUCLEOTIDE SEQUENCE</scope>
</reference>